<keyword evidence="3" id="KW-1185">Reference proteome</keyword>
<protein>
    <submittedName>
        <fullName evidence="2">Uncharacterized protein</fullName>
    </submittedName>
</protein>
<feature type="compositionally biased region" description="Polar residues" evidence="1">
    <location>
        <begin position="314"/>
        <end position="326"/>
    </location>
</feature>
<dbReference type="EMBL" id="VDMD01000028">
    <property type="protein sequence ID" value="TRM59419.1"/>
    <property type="molecule type" value="Genomic_DNA"/>
</dbReference>
<evidence type="ECO:0000313" key="3">
    <source>
        <dbReference type="Proteomes" id="UP000320762"/>
    </source>
</evidence>
<sequence>MAAVARRAGARSPCDDTQPPVHPWLPESIPDAPRRRYAESERALRPGGTDCPQPRSLRRLCSYVSVVDEPWPPARAPPKQLALLAERVPTHELTPFDGRSYAPEHANASMISLNSIGAPLSHTVTRTSFMYPRSGMPTPEQVQLISSRENLSRFGVPFGDEAVRFASTSRVDLSLDAPPDFDESERAHSRQRSHSSAGIGDDIEEGDESQHVDATHRTEPPAAYDGLPASSSSSPPPLSVPAVTTVTGEPVADSPAEMFVTGEAPSSSPPAAAAEQATPDVTSPIVPAKDDKPAASPIAADFEPASPAGPPKSMSGSISSVAQSAASLKDDSRAGSPSMTDFGPPLSAGPPTSTRGRRGPPSAFKPSLLTDPPRSESRASTMTAQTFQTANDGEDTDAYFSDFGEDEHSPGRRTPTGNGLSVASRRSAHESMTLGHALEATDATIVPGRSAAVGA</sequence>
<evidence type="ECO:0000313" key="2">
    <source>
        <dbReference type="EMBL" id="TRM59419.1"/>
    </source>
</evidence>
<dbReference type="OrthoDB" id="2804493at2759"/>
<gene>
    <name evidence="2" type="ORF">BD626DRAFT_572701</name>
</gene>
<feature type="compositionally biased region" description="Basic and acidic residues" evidence="1">
    <location>
        <begin position="208"/>
        <end position="219"/>
    </location>
</feature>
<accession>A0A550C3P2</accession>
<feature type="compositionally biased region" description="Basic and acidic residues" evidence="1">
    <location>
        <begin position="32"/>
        <end position="44"/>
    </location>
</feature>
<feature type="region of interest" description="Disordered" evidence="1">
    <location>
        <begin position="173"/>
        <end position="430"/>
    </location>
</feature>
<dbReference type="AlphaFoldDB" id="A0A550C3P2"/>
<feature type="region of interest" description="Disordered" evidence="1">
    <location>
        <begin position="1"/>
        <end position="53"/>
    </location>
</feature>
<name>A0A550C3P2_9AGAR</name>
<feature type="compositionally biased region" description="Low complexity" evidence="1">
    <location>
        <begin position="264"/>
        <end position="274"/>
    </location>
</feature>
<reference evidence="2 3" key="1">
    <citation type="journal article" date="2019" name="New Phytol.">
        <title>Comparative genomics reveals unique wood-decay strategies and fruiting body development in the Schizophyllaceae.</title>
        <authorList>
            <person name="Almasi E."/>
            <person name="Sahu N."/>
            <person name="Krizsan K."/>
            <person name="Balint B."/>
            <person name="Kovacs G.M."/>
            <person name="Kiss B."/>
            <person name="Cseklye J."/>
            <person name="Drula E."/>
            <person name="Henrissat B."/>
            <person name="Nagy I."/>
            <person name="Chovatia M."/>
            <person name="Adam C."/>
            <person name="LaButti K."/>
            <person name="Lipzen A."/>
            <person name="Riley R."/>
            <person name="Grigoriev I.V."/>
            <person name="Nagy L.G."/>
        </authorList>
    </citation>
    <scope>NUCLEOTIDE SEQUENCE [LARGE SCALE GENOMIC DNA]</scope>
    <source>
        <strain evidence="2 3">NL-1724</strain>
    </source>
</reference>
<dbReference type="Proteomes" id="UP000320762">
    <property type="component" value="Unassembled WGS sequence"/>
</dbReference>
<feature type="compositionally biased region" description="Low complexity" evidence="1">
    <location>
        <begin position="349"/>
        <end position="362"/>
    </location>
</feature>
<dbReference type="STRING" id="97359.A0A550C3P2"/>
<feature type="compositionally biased region" description="Polar residues" evidence="1">
    <location>
        <begin position="378"/>
        <end position="391"/>
    </location>
</feature>
<comment type="caution">
    <text evidence="2">The sequence shown here is derived from an EMBL/GenBank/DDBJ whole genome shotgun (WGS) entry which is preliminary data.</text>
</comment>
<evidence type="ECO:0000256" key="1">
    <source>
        <dbReference type="SAM" id="MobiDB-lite"/>
    </source>
</evidence>
<proteinExistence type="predicted"/>
<organism evidence="2 3">
    <name type="scientific">Schizophyllum amplum</name>
    <dbReference type="NCBI Taxonomy" id="97359"/>
    <lineage>
        <taxon>Eukaryota</taxon>
        <taxon>Fungi</taxon>
        <taxon>Dikarya</taxon>
        <taxon>Basidiomycota</taxon>
        <taxon>Agaricomycotina</taxon>
        <taxon>Agaricomycetes</taxon>
        <taxon>Agaricomycetidae</taxon>
        <taxon>Agaricales</taxon>
        <taxon>Schizophyllaceae</taxon>
        <taxon>Schizophyllum</taxon>
    </lineage>
</organism>